<dbReference type="PIR" id="A64548">
    <property type="entry name" value="A64548"/>
</dbReference>
<dbReference type="EnsemblBacteria" id="AAD07297">
    <property type="protein sequence ID" value="AAD07297"/>
    <property type="gene ID" value="HP_0225"/>
</dbReference>
<evidence type="ECO:0000313" key="1">
    <source>
        <dbReference type="EMBL" id="AAD07297.1"/>
    </source>
</evidence>
<name>O25012_HELPY</name>
<dbReference type="AlphaFoldDB" id="O25012"/>
<dbReference type="Proteomes" id="UP000000429">
    <property type="component" value="Chromosome"/>
</dbReference>
<organism evidence="1 2">
    <name type="scientific">Helicobacter pylori (strain ATCC 700392 / 26695)</name>
    <name type="common">Campylobacter pylori</name>
    <dbReference type="NCBI Taxonomy" id="85962"/>
    <lineage>
        <taxon>Bacteria</taxon>
        <taxon>Pseudomonadati</taxon>
        <taxon>Campylobacterota</taxon>
        <taxon>Epsilonproteobacteria</taxon>
        <taxon>Campylobacterales</taxon>
        <taxon>Helicobacteraceae</taxon>
        <taxon>Helicobacter</taxon>
    </lineage>
</organism>
<keyword evidence="2" id="KW-1185">Reference proteome</keyword>
<sequence length="22" mass="2624">MRGLSVWVVLWVILKNAKNRLK</sequence>
<evidence type="ECO:0000313" key="2">
    <source>
        <dbReference type="Proteomes" id="UP000000429"/>
    </source>
</evidence>
<dbReference type="EMBL" id="AE000511">
    <property type="protein sequence ID" value="AAD07297.1"/>
    <property type="molecule type" value="Genomic_DNA"/>
</dbReference>
<dbReference type="InParanoid" id="O25012"/>
<dbReference type="STRING" id="85962.HP_0225"/>
<gene>
    <name evidence="1" type="ordered locus">HP_0225</name>
</gene>
<accession>O25012</accession>
<proteinExistence type="predicted"/>
<dbReference type="KEGG" id="hpy:HP_0225"/>
<reference evidence="1 2" key="1">
    <citation type="journal article" date="1997" name="Nature">
        <title>The complete genome sequence of the gastric pathogen Helicobacter pylori.</title>
        <authorList>
            <person name="Tomb J.-F."/>
            <person name="White O."/>
            <person name="Kerlavage A.R."/>
            <person name="Clayton R.A."/>
            <person name="Sutton G.G."/>
            <person name="Fleischmann R.D."/>
            <person name="Ketchum K.A."/>
            <person name="Klenk H.P."/>
            <person name="Gill S."/>
            <person name="Dougherty B.A."/>
            <person name="Nelson K."/>
            <person name="Quackenbush J."/>
            <person name="Zhou L."/>
            <person name="Kirkness E.F."/>
            <person name="Peterson S."/>
            <person name="Loftus B."/>
            <person name="Richardson D."/>
            <person name="Dodson R."/>
            <person name="Khalak H.G."/>
            <person name="Glodek A."/>
            <person name="McKenney K."/>
            <person name="Fitzegerald L.M."/>
            <person name="Lee N."/>
            <person name="Adams M.D."/>
            <person name="Hickey E.K."/>
            <person name="Berg D.E."/>
            <person name="Gocayne J.D."/>
            <person name="Utterback T.R."/>
            <person name="Peterson J.D."/>
            <person name="Kelley J.M."/>
            <person name="Karp P.D."/>
            <person name="Smith H.O."/>
            <person name="Fraser C.M."/>
            <person name="Venter J.C."/>
        </authorList>
    </citation>
    <scope>NUCLEOTIDE SEQUENCE [LARGE SCALE GENOMIC DNA]</scope>
    <source>
        <strain evidence="2">ATCC 700392 / 26695</strain>
    </source>
</reference>
<protein>
    <submittedName>
        <fullName evidence="1">Uncharacterized protein</fullName>
    </submittedName>
</protein>